<dbReference type="Pfam" id="PF05159">
    <property type="entry name" value="Capsule_synth"/>
    <property type="match status" value="1"/>
</dbReference>
<proteinExistence type="predicted"/>
<dbReference type="InterPro" id="IPR007833">
    <property type="entry name" value="Capsule_polysaccharide_synth"/>
</dbReference>
<organism evidence="1 2">
    <name type="scientific">Hafnia alvei</name>
    <dbReference type="NCBI Taxonomy" id="569"/>
    <lineage>
        <taxon>Bacteria</taxon>
        <taxon>Pseudomonadati</taxon>
        <taxon>Pseudomonadota</taxon>
        <taxon>Gammaproteobacteria</taxon>
        <taxon>Enterobacterales</taxon>
        <taxon>Hafniaceae</taxon>
        <taxon>Hafnia</taxon>
    </lineage>
</organism>
<gene>
    <name evidence="1" type="ORF">EYY96_11625</name>
</gene>
<reference evidence="1 2" key="1">
    <citation type="submission" date="2019-02" db="EMBL/GenBank/DDBJ databases">
        <title>Comparative genomic analysis of the Hafnia genus genomes.</title>
        <authorList>
            <person name="Zhiqiu Y."/>
            <person name="Chao Y."/>
            <person name="Yuhui D."/>
            <person name="Di H."/>
            <person name="Bin L."/>
        </authorList>
    </citation>
    <scope>NUCLEOTIDE SEQUENCE [LARGE SCALE GENOMIC DNA]</scope>
    <source>
        <strain evidence="1 2">PCM_1210</strain>
    </source>
</reference>
<accession>A0ABD7Q363</accession>
<dbReference type="RefSeq" id="WP_130970983.1">
    <property type="nucleotide sequence ID" value="NZ_SITJ01000070.1"/>
</dbReference>
<dbReference type="AlphaFoldDB" id="A0ABD7Q363"/>
<dbReference type="Proteomes" id="UP000291600">
    <property type="component" value="Unassembled WGS sequence"/>
</dbReference>
<sequence>MMKGFVIEGLGYANFFARITTGLSESERKKIAFFVRDDDAFNFIAQRAPSCQLYRIPDRAKVPTPEDIAQNKPILFKRIHQDIIKSFEHMMGGAEYELCWRCYFSTLLYFSHVIKELNITKLIMCSGCGIYSKAAATASYILQIETRFTELANLPEKVFIDPQGTNASSLLAAQPELLDDYPDVDPVKHHRWMKKYVEEKRNVIPQAIGNPCSELIKQISQQTVLGSGNNFIFLPLQVSNDAQLWMYAKHKNQDAIAHAVKRAAEKDCTLAVKIHPAEMSEAEIRLVEKLRAEFGFYLTQENTNALIQAAESVVTINSTVGLEAMLYSKQVEVLGDCFYKHFDASRLQKYIHHYLFSDVHFFGNTKINRKTAQAFLVR</sequence>
<dbReference type="EMBL" id="SITJ01000070">
    <property type="protein sequence ID" value="TBL67404.1"/>
    <property type="molecule type" value="Genomic_DNA"/>
</dbReference>
<comment type="caution">
    <text evidence="1">The sequence shown here is derived from an EMBL/GenBank/DDBJ whole genome shotgun (WGS) entry which is preliminary data.</text>
</comment>
<evidence type="ECO:0000313" key="2">
    <source>
        <dbReference type="Proteomes" id="UP000291600"/>
    </source>
</evidence>
<name>A0ABD7Q363_HAFAL</name>
<protein>
    <recommendedName>
        <fullName evidence="3">Capsule polysaccharide biosynthesis protein</fullName>
    </recommendedName>
</protein>
<evidence type="ECO:0008006" key="3">
    <source>
        <dbReference type="Google" id="ProtNLM"/>
    </source>
</evidence>
<evidence type="ECO:0000313" key="1">
    <source>
        <dbReference type="EMBL" id="TBL67404.1"/>
    </source>
</evidence>